<comment type="caution">
    <text evidence="2">The sequence shown here is derived from an EMBL/GenBank/DDBJ whole genome shotgun (WGS) entry which is preliminary data.</text>
</comment>
<dbReference type="AlphaFoldDB" id="A0A8S9I0I6"/>
<gene>
    <name evidence="2" type="ORF">F2Q70_00017367</name>
</gene>
<evidence type="ECO:0000313" key="2">
    <source>
        <dbReference type="EMBL" id="KAF2562086.1"/>
    </source>
</evidence>
<reference evidence="2" key="1">
    <citation type="submission" date="2019-12" db="EMBL/GenBank/DDBJ databases">
        <title>Genome sequencing and annotation of Brassica cretica.</title>
        <authorList>
            <person name="Studholme D.J."/>
            <person name="Sarris P.F."/>
        </authorList>
    </citation>
    <scope>NUCLEOTIDE SEQUENCE</scope>
    <source>
        <strain evidence="2">PFS-102/07</strain>
        <tissue evidence="2">Leaf</tissue>
    </source>
</reference>
<organism evidence="2">
    <name type="scientific">Brassica cretica</name>
    <name type="common">Mustard</name>
    <dbReference type="NCBI Taxonomy" id="69181"/>
    <lineage>
        <taxon>Eukaryota</taxon>
        <taxon>Viridiplantae</taxon>
        <taxon>Streptophyta</taxon>
        <taxon>Embryophyta</taxon>
        <taxon>Tracheophyta</taxon>
        <taxon>Spermatophyta</taxon>
        <taxon>Magnoliopsida</taxon>
        <taxon>eudicotyledons</taxon>
        <taxon>Gunneridae</taxon>
        <taxon>Pentapetalae</taxon>
        <taxon>rosids</taxon>
        <taxon>malvids</taxon>
        <taxon>Brassicales</taxon>
        <taxon>Brassicaceae</taxon>
        <taxon>Brassiceae</taxon>
        <taxon>Brassica</taxon>
    </lineage>
</organism>
<accession>A0A8S9I0I6</accession>
<sequence length="135" mass="15100">MIVTEDLGKLIKAMIHRVKTFLIHHQVPINNHQTLIYSIRLQLNTIPLRTASRRNGQYGRYNLRATQDQIGSTIGEEFGSVRAQGSLGRDLVTVGEASGRETACDRLAKSLHKTTPRPDPDRPSSSPLSAIRFRL</sequence>
<name>A0A8S9I0I6_BRACR</name>
<evidence type="ECO:0000256" key="1">
    <source>
        <dbReference type="SAM" id="MobiDB-lite"/>
    </source>
</evidence>
<feature type="region of interest" description="Disordered" evidence="1">
    <location>
        <begin position="109"/>
        <end position="128"/>
    </location>
</feature>
<dbReference type="EMBL" id="QGKY02001250">
    <property type="protein sequence ID" value="KAF2562086.1"/>
    <property type="molecule type" value="Genomic_DNA"/>
</dbReference>
<protein>
    <submittedName>
        <fullName evidence="2">Uncharacterized protein</fullName>
    </submittedName>
</protein>
<proteinExistence type="predicted"/>